<name>A0ABU4AD44_9BACE</name>
<accession>A0ABU4AD44</accession>
<dbReference type="Gene3D" id="3.90.550.10">
    <property type="entry name" value="Spore Coat Polysaccharide Biosynthesis Protein SpsA, Chain A"/>
    <property type="match status" value="1"/>
</dbReference>
<sequence length="356" mass="41669">MIIGKKQTLHDGPCALNIPFNLKALIFMSSPKISIIIPVYMAESYLHRCVDSIITQTFTDWELLLVDDGSPDHSGELCEKYASAYKSRIKAFHKPNGGVASAREFGMQQARGEYSIHVDPDDWIDSNTLEELYQQAVKEQADMVICDFMMEYPNRQIHNCQKPQLLDSSSFMHQLLQQERHGSLCNKLIRTELYHKYQLHFPEKMICWEDLYICCSILLHGCKLAYVPHALYHYDFYTNDNSMVRHTDMRGLQAQIDFCRLMQAKISPEYLPELNELKGITLITAFRNQLLNEQAIRSLFPEINDWYVTRYGHDYEKSNYYGLTLILRGYNFKTARRRMFVAKFLVQIKNKITRML</sequence>
<dbReference type="SUPFAM" id="SSF53448">
    <property type="entry name" value="Nucleotide-diphospho-sugar transferases"/>
    <property type="match status" value="1"/>
</dbReference>
<dbReference type="PANTHER" id="PTHR22916:SF51">
    <property type="entry name" value="GLYCOSYLTRANSFERASE EPSH-RELATED"/>
    <property type="match status" value="1"/>
</dbReference>
<dbReference type="Pfam" id="PF00535">
    <property type="entry name" value="Glycos_transf_2"/>
    <property type="match status" value="1"/>
</dbReference>
<dbReference type="EC" id="2.4.-.-" evidence="4"/>
<evidence type="ECO:0000313" key="4">
    <source>
        <dbReference type="EMBL" id="MDV6166304.1"/>
    </source>
</evidence>
<feature type="domain" description="Glycosyltransferase 2-like" evidence="3">
    <location>
        <begin position="34"/>
        <end position="196"/>
    </location>
</feature>
<keyword evidence="2 4" id="KW-0808">Transferase</keyword>
<protein>
    <submittedName>
        <fullName evidence="4">Glycosyltransferase family A protein</fullName>
        <ecNumber evidence="4">2.4.-.-</ecNumber>
    </submittedName>
</protein>
<evidence type="ECO:0000259" key="3">
    <source>
        <dbReference type="Pfam" id="PF00535"/>
    </source>
</evidence>
<dbReference type="PANTHER" id="PTHR22916">
    <property type="entry name" value="GLYCOSYLTRANSFERASE"/>
    <property type="match status" value="1"/>
</dbReference>
<proteinExistence type="predicted"/>
<dbReference type="InterPro" id="IPR001173">
    <property type="entry name" value="Glyco_trans_2-like"/>
</dbReference>
<dbReference type="RefSeq" id="WP_317467204.1">
    <property type="nucleotide sequence ID" value="NZ_CP192717.1"/>
</dbReference>
<keyword evidence="5" id="KW-1185">Reference proteome</keyword>
<dbReference type="CDD" id="cd00761">
    <property type="entry name" value="Glyco_tranf_GTA_type"/>
    <property type="match status" value="1"/>
</dbReference>
<dbReference type="EMBL" id="JAWLJK010000015">
    <property type="protein sequence ID" value="MDV6166304.1"/>
    <property type="molecule type" value="Genomic_DNA"/>
</dbReference>
<comment type="caution">
    <text evidence="4">The sequence shown here is derived from an EMBL/GenBank/DDBJ whole genome shotgun (WGS) entry which is preliminary data.</text>
</comment>
<reference evidence="4" key="1">
    <citation type="submission" date="2023-09" db="EMBL/GenBank/DDBJ databases">
        <title>Upregulation of the cfiA carbapenemase gene in a Bacteroides hominis strain by the novel integrative and conjugative element Tn7563.</title>
        <authorList>
            <person name="Stubhaug T."/>
            <person name="Zecic N."/>
            <person name="Skaare D."/>
        </authorList>
    </citation>
    <scope>NUCLEOTIDE SEQUENCE [LARGE SCALE GENOMIC DNA]</scope>
    <source>
        <strain evidence="4">Tbg-245</strain>
    </source>
</reference>
<dbReference type="InterPro" id="IPR029044">
    <property type="entry name" value="Nucleotide-diphossugar_trans"/>
</dbReference>
<dbReference type="GO" id="GO:0016757">
    <property type="term" value="F:glycosyltransferase activity"/>
    <property type="evidence" value="ECO:0007669"/>
    <property type="project" value="UniProtKB-KW"/>
</dbReference>
<keyword evidence="1 4" id="KW-0328">Glycosyltransferase</keyword>
<evidence type="ECO:0000313" key="5">
    <source>
        <dbReference type="Proteomes" id="UP001185704"/>
    </source>
</evidence>
<evidence type="ECO:0000256" key="2">
    <source>
        <dbReference type="ARBA" id="ARBA00022679"/>
    </source>
</evidence>
<evidence type="ECO:0000256" key="1">
    <source>
        <dbReference type="ARBA" id="ARBA00022676"/>
    </source>
</evidence>
<dbReference type="Proteomes" id="UP001185704">
    <property type="component" value="Unassembled WGS sequence"/>
</dbReference>
<organism evidence="4 5">
    <name type="scientific">Bacteroides hominis</name>
    <dbReference type="NCBI Taxonomy" id="2763023"/>
    <lineage>
        <taxon>Bacteria</taxon>
        <taxon>Pseudomonadati</taxon>
        <taxon>Bacteroidota</taxon>
        <taxon>Bacteroidia</taxon>
        <taxon>Bacteroidales</taxon>
        <taxon>Bacteroidaceae</taxon>
        <taxon>Bacteroides</taxon>
    </lineage>
</organism>
<gene>
    <name evidence="4" type="ORF">R3O81_19945</name>
</gene>